<dbReference type="Gene3D" id="3.90.1580.10">
    <property type="entry name" value="paralog of FGE (formylglycine-generating enzyme)"/>
    <property type="match status" value="1"/>
</dbReference>
<dbReference type="InterPro" id="IPR005532">
    <property type="entry name" value="SUMF_dom"/>
</dbReference>
<proteinExistence type="predicted"/>
<accession>A4BWE1</accession>
<dbReference type="eggNOG" id="COG1262">
    <property type="taxonomic scope" value="Bacteria"/>
</dbReference>
<dbReference type="EMBL" id="AAOG01000001">
    <property type="protein sequence ID" value="EAR13282.1"/>
    <property type="molecule type" value="Genomic_DNA"/>
</dbReference>
<feature type="domain" description="Sulfatase-modifying factor enzyme-like" evidence="1">
    <location>
        <begin position="47"/>
        <end position="106"/>
    </location>
</feature>
<dbReference type="PANTHER" id="PTHR23150">
    <property type="entry name" value="SULFATASE MODIFYING FACTOR 1, 2"/>
    <property type="match status" value="1"/>
</dbReference>
<sequence length="112" mass="12956">MSDKNKKIVFSPLPLILFVFVLFYSCKKADFKRAKTKNTIESKLPYGMIWVESNTFLQGAKDSDNFAMPREKPVHDVMVDGFYIDITEVTNKQYNEFVAATEYITVAERNID</sequence>
<dbReference type="PROSITE" id="PS51257">
    <property type="entry name" value="PROKAR_LIPOPROTEIN"/>
    <property type="match status" value="1"/>
</dbReference>
<dbReference type="STRING" id="313594.PI23P_02272"/>
<comment type="caution">
    <text evidence="2">The sequence shown here is derived from an EMBL/GenBank/DDBJ whole genome shotgun (WGS) entry which is preliminary data.</text>
</comment>
<evidence type="ECO:0000313" key="3">
    <source>
        <dbReference type="Proteomes" id="UP000003053"/>
    </source>
</evidence>
<dbReference type="Proteomes" id="UP000003053">
    <property type="component" value="Unassembled WGS sequence"/>
</dbReference>
<dbReference type="HOGENOM" id="CLU_2143533_0_0_10"/>
<name>A4BWE1_9FLAO</name>
<dbReference type="InterPro" id="IPR042095">
    <property type="entry name" value="SUMF_sf"/>
</dbReference>
<dbReference type="PANTHER" id="PTHR23150:SF19">
    <property type="entry name" value="FORMYLGLYCINE-GENERATING ENZYME"/>
    <property type="match status" value="1"/>
</dbReference>
<keyword evidence="3" id="KW-1185">Reference proteome</keyword>
<gene>
    <name evidence="2" type="ORF">PI23P_02272</name>
</gene>
<dbReference type="AlphaFoldDB" id="A4BWE1"/>
<dbReference type="GO" id="GO:0120147">
    <property type="term" value="F:formylglycine-generating oxidase activity"/>
    <property type="evidence" value="ECO:0007669"/>
    <property type="project" value="TreeGrafter"/>
</dbReference>
<organism evidence="2 3">
    <name type="scientific">Polaribacter irgensii 23-P</name>
    <dbReference type="NCBI Taxonomy" id="313594"/>
    <lineage>
        <taxon>Bacteria</taxon>
        <taxon>Pseudomonadati</taxon>
        <taxon>Bacteroidota</taxon>
        <taxon>Flavobacteriia</taxon>
        <taxon>Flavobacteriales</taxon>
        <taxon>Flavobacteriaceae</taxon>
    </lineage>
</organism>
<reference evidence="2 3" key="1">
    <citation type="submission" date="2006-02" db="EMBL/GenBank/DDBJ databases">
        <authorList>
            <person name="Murray A."/>
            <person name="Staley J."/>
            <person name="Ferriera S."/>
            <person name="Johnson J."/>
            <person name="Kravitz S."/>
            <person name="Halpern A."/>
            <person name="Remington K."/>
            <person name="Beeson K."/>
            <person name="Tran B."/>
            <person name="Rogers Y.-H."/>
            <person name="Friedman R."/>
            <person name="Venter J.C."/>
        </authorList>
    </citation>
    <scope>NUCLEOTIDE SEQUENCE [LARGE SCALE GENOMIC DNA]</scope>
    <source>
        <strain evidence="2 3">23-P</strain>
    </source>
</reference>
<dbReference type="SUPFAM" id="SSF56436">
    <property type="entry name" value="C-type lectin-like"/>
    <property type="match status" value="1"/>
</dbReference>
<dbReference type="Pfam" id="PF03781">
    <property type="entry name" value="FGE-sulfatase"/>
    <property type="match status" value="1"/>
</dbReference>
<protein>
    <recommendedName>
        <fullName evidence="1">Sulfatase-modifying factor enzyme-like domain-containing protein</fullName>
    </recommendedName>
</protein>
<evidence type="ECO:0000313" key="2">
    <source>
        <dbReference type="EMBL" id="EAR13282.1"/>
    </source>
</evidence>
<dbReference type="InterPro" id="IPR051043">
    <property type="entry name" value="Sulfatase_Mod_Factor_Kinase"/>
</dbReference>
<evidence type="ECO:0000259" key="1">
    <source>
        <dbReference type="Pfam" id="PF03781"/>
    </source>
</evidence>
<dbReference type="InterPro" id="IPR016187">
    <property type="entry name" value="CTDL_fold"/>
</dbReference>